<organism evidence="1 2">
    <name type="scientific">Nonomuraea roseola</name>
    <dbReference type="NCBI Taxonomy" id="46179"/>
    <lineage>
        <taxon>Bacteria</taxon>
        <taxon>Bacillati</taxon>
        <taxon>Actinomycetota</taxon>
        <taxon>Actinomycetes</taxon>
        <taxon>Streptosporangiales</taxon>
        <taxon>Streptosporangiaceae</taxon>
        <taxon>Nonomuraea</taxon>
    </lineage>
</organism>
<keyword evidence="2" id="KW-1185">Reference proteome</keyword>
<reference evidence="1 2" key="1">
    <citation type="submission" date="2024-09" db="EMBL/GenBank/DDBJ databases">
        <authorList>
            <person name="Sun Q."/>
            <person name="Mori K."/>
        </authorList>
    </citation>
    <scope>NUCLEOTIDE SEQUENCE [LARGE SCALE GENOMIC DNA]</scope>
    <source>
        <strain evidence="1 2">JCM 3323</strain>
    </source>
</reference>
<name>A0ABV5Q252_9ACTN</name>
<protein>
    <submittedName>
        <fullName evidence="1">Uncharacterized protein</fullName>
    </submittedName>
</protein>
<proteinExistence type="predicted"/>
<sequence length="58" mass="6328">MSAFTAYEQFTEYGAANPGGIILAVNDSEEAIAAYCRRYGLALVAREVTRSVWKPVEA</sequence>
<evidence type="ECO:0000313" key="1">
    <source>
        <dbReference type="EMBL" id="MFB9529058.1"/>
    </source>
</evidence>
<dbReference type="RefSeq" id="WP_346128924.1">
    <property type="nucleotide sequence ID" value="NZ_BAAAXC010000015.1"/>
</dbReference>
<evidence type="ECO:0000313" key="2">
    <source>
        <dbReference type="Proteomes" id="UP001589646"/>
    </source>
</evidence>
<dbReference type="EMBL" id="JBHMCE010000006">
    <property type="protein sequence ID" value="MFB9529058.1"/>
    <property type="molecule type" value="Genomic_DNA"/>
</dbReference>
<dbReference type="Proteomes" id="UP001589646">
    <property type="component" value="Unassembled WGS sequence"/>
</dbReference>
<comment type="caution">
    <text evidence="1">The sequence shown here is derived from an EMBL/GenBank/DDBJ whole genome shotgun (WGS) entry which is preliminary data.</text>
</comment>
<gene>
    <name evidence="1" type="ORF">ACFFRN_20805</name>
</gene>
<accession>A0ABV5Q252</accession>